<dbReference type="PANTHER" id="PTHR47074:SF73">
    <property type="entry name" value="OS04G0448401 PROTEIN"/>
    <property type="match status" value="1"/>
</dbReference>
<dbReference type="InterPro" id="IPR052929">
    <property type="entry name" value="RNase_H-like_EbsB-rel"/>
</dbReference>
<feature type="region of interest" description="Disordered" evidence="1">
    <location>
        <begin position="189"/>
        <end position="221"/>
    </location>
</feature>
<dbReference type="GO" id="GO:0004523">
    <property type="term" value="F:RNA-DNA hybrid ribonuclease activity"/>
    <property type="evidence" value="ECO:0007669"/>
    <property type="project" value="InterPro"/>
</dbReference>
<dbReference type="EMBL" id="AWUE01016224">
    <property type="protein sequence ID" value="OMO93807.1"/>
    <property type="molecule type" value="Genomic_DNA"/>
</dbReference>
<dbReference type="PANTHER" id="PTHR47074">
    <property type="entry name" value="BNAC02G40300D PROTEIN"/>
    <property type="match status" value="1"/>
</dbReference>
<dbReference type="AlphaFoldDB" id="A0A1R3JG68"/>
<name>A0A1R3JG68_9ROSI</name>
<reference evidence="4" key="1">
    <citation type="submission" date="2013-09" db="EMBL/GenBank/DDBJ databases">
        <title>Corchorus olitorius genome sequencing.</title>
        <authorList>
            <person name="Alam M."/>
            <person name="Haque M.S."/>
            <person name="Islam M.S."/>
            <person name="Emdad E.M."/>
            <person name="Islam M.M."/>
            <person name="Ahmed B."/>
            <person name="Halim A."/>
            <person name="Hossen Q.M.M."/>
            <person name="Hossain M.Z."/>
            <person name="Ahmed R."/>
            <person name="Khan M.M."/>
            <person name="Islam R."/>
            <person name="Rashid M.M."/>
            <person name="Khan S.A."/>
            <person name="Rahman M.S."/>
            <person name="Alam M."/>
            <person name="Yahiya A.S."/>
            <person name="Khan M.S."/>
            <person name="Azam M.S."/>
            <person name="Haque T."/>
            <person name="Lashkar M.Z.H."/>
            <person name="Akhand A.I."/>
            <person name="Morshed G."/>
            <person name="Roy S."/>
            <person name="Uddin K.S."/>
            <person name="Rabeya T."/>
            <person name="Hossain A.S."/>
            <person name="Chowdhury A."/>
            <person name="Snigdha A.R."/>
            <person name="Mortoza M.S."/>
            <person name="Matin S.A."/>
            <person name="Hoque S.M.E."/>
            <person name="Islam M.K."/>
            <person name="Roy D.K."/>
            <person name="Haider R."/>
            <person name="Moosa M.M."/>
            <person name="Elias S.M."/>
            <person name="Hasan A.M."/>
            <person name="Jahan S."/>
            <person name="Shafiuddin M."/>
            <person name="Mahmood N."/>
            <person name="Shommy N.S."/>
        </authorList>
    </citation>
    <scope>NUCLEOTIDE SEQUENCE [LARGE SCALE GENOMIC DNA]</scope>
    <source>
        <strain evidence="4">cv. O-4</strain>
    </source>
</reference>
<gene>
    <name evidence="3" type="ORF">COLO4_16660</name>
</gene>
<dbReference type="InterPro" id="IPR044730">
    <property type="entry name" value="RNase_H-like_dom_plant"/>
</dbReference>
<proteinExistence type="predicted"/>
<accession>A0A1R3JG68</accession>
<feature type="region of interest" description="Disordered" evidence="1">
    <location>
        <begin position="61"/>
        <end position="101"/>
    </location>
</feature>
<evidence type="ECO:0000313" key="4">
    <source>
        <dbReference type="Proteomes" id="UP000187203"/>
    </source>
</evidence>
<dbReference type="InterPro" id="IPR036397">
    <property type="entry name" value="RNaseH_sf"/>
</dbReference>
<organism evidence="3 4">
    <name type="scientific">Corchorus olitorius</name>
    <dbReference type="NCBI Taxonomy" id="93759"/>
    <lineage>
        <taxon>Eukaryota</taxon>
        <taxon>Viridiplantae</taxon>
        <taxon>Streptophyta</taxon>
        <taxon>Embryophyta</taxon>
        <taxon>Tracheophyta</taxon>
        <taxon>Spermatophyta</taxon>
        <taxon>Magnoliopsida</taxon>
        <taxon>eudicotyledons</taxon>
        <taxon>Gunneridae</taxon>
        <taxon>Pentapetalae</taxon>
        <taxon>rosids</taxon>
        <taxon>malvids</taxon>
        <taxon>Malvales</taxon>
        <taxon>Malvaceae</taxon>
        <taxon>Grewioideae</taxon>
        <taxon>Apeibeae</taxon>
        <taxon>Corchorus</taxon>
    </lineage>
</organism>
<dbReference type="GO" id="GO:0003676">
    <property type="term" value="F:nucleic acid binding"/>
    <property type="evidence" value="ECO:0007669"/>
    <property type="project" value="InterPro"/>
</dbReference>
<feature type="compositionally biased region" description="Basic and acidic residues" evidence="1">
    <location>
        <begin position="68"/>
        <end position="84"/>
    </location>
</feature>
<feature type="compositionally biased region" description="Low complexity" evidence="1">
    <location>
        <begin position="189"/>
        <end position="219"/>
    </location>
</feature>
<evidence type="ECO:0000313" key="3">
    <source>
        <dbReference type="EMBL" id="OMO93807.1"/>
    </source>
</evidence>
<feature type="domain" description="RNase H type-1" evidence="2">
    <location>
        <begin position="534"/>
        <end position="587"/>
    </location>
</feature>
<dbReference type="InterPro" id="IPR002156">
    <property type="entry name" value="RNaseH_domain"/>
</dbReference>
<dbReference type="Gene3D" id="3.30.420.10">
    <property type="entry name" value="Ribonuclease H-like superfamily/Ribonuclease H"/>
    <property type="match status" value="1"/>
</dbReference>
<evidence type="ECO:0000256" key="1">
    <source>
        <dbReference type="SAM" id="MobiDB-lite"/>
    </source>
</evidence>
<dbReference type="OrthoDB" id="985111at2759"/>
<dbReference type="CDD" id="cd06222">
    <property type="entry name" value="RNase_H_like"/>
    <property type="match status" value="1"/>
</dbReference>
<dbReference type="Proteomes" id="UP000187203">
    <property type="component" value="Unassembled WGS sequence"/>
</dbReference>
<feature type="compositionally biased region" description="Polar residues" evidence="1">
    <location>
        <begin position="92"/>
        <end position="101"/>
    </location>
</feature>
<dbReference type="Pfam" id="PF13456">
    <property type="entry name" value="RVT_3"/>
    <property type="match status" value="1"/>
</dbReference>
<comment type="caution">
    <text evidence="3">The sequence shown here is derived from an EMBL/GenBank/DDBJ whole genome shotgun (WGS) entry which is preliminary data.</text>
</comment>
<keyword evidence="4" id="KW-1185">Reference proteome</keyword>
<protein>
    <recommendedName>
        <fullName evidence="2">RNase H type-1 domain-containing protein</fullName>
    </recommendedName>
</protein>
<sequence>MGHMAKHCGELGSTGSRDYTFGPWMKAAPENAGILTRVWLKSQSGGILELNEDEEREFRERAKKSSKVAREQHGDYSCGKRVEESEGVGQARAQNDVSNTKARSFERVIQDSGVPGIENAGVVSSGNLVSTNLDKRISVAHVDNQLIPADMGRASAKCPLSDISNSSIPFQTNTTQKSPKNFVISLNSLSTSKPSSPSKSTPTLTLNSPPSSGPSFSSSKEAVSSDNYLEYDKENLEPGNSCVNSLYASVSKYEQGVIPSSSSSEATLVTDQPVPTVEKVESAVLYQVEIGLSSFFRNLNLKRRLEDALLHNQFNSKKMWVESESGFTMKYISNESSVDVEMVAPKDTEVISSDQTNRVFVSRRMRNRADPAGNSRFKEVQFWHLVQRRMEDQNIPWLCVGDFNDILYLHEKECGNTKEFWKIRNFKDMILKAYCEASGQLVNLQKSSIIFRNNTPSVVRNQVETSLPIIWKARCAACFEKKGLCAEQVIFRAEKAALEFQKAKEYRSVAAKALKKENDLTIWKKPTVGSLKINCDGAFDEATGEAAFGVIVRDCNGRIIDGIAKLLLVSSSVEAEAIAIKEALTLA</sequence>
<evidence type="ECO:0000259" key="2">
    <source>
        <dbReference type="Pfam" id="PF13456"/>
    </source>
</evidence>